<evidence type="ECO:0000313" key="2">
    <source>
        <dbReference type="Proteomes" id="UP001065298"/>
    </source>
</evidence>
<evidence type="ECO:0000313" key="1">
    <source>
        <dbReference type="EMBL" id="KAI8684105.1"/>
    </source>
</evidence>
<accession>A0ACC0RF15</accession>
<gene>
    <name evidence="1" type="ORF">NCS57_00076000</name>
</gene>
<dbReference type="Proteomes" id="UP001065298">
    <property type="component" value="Chromosome 1"/>
</dbReference>
<organism evidence="1 2">
    <name type="scientific">Fusarium keratoplasticum</name>
    <dbReference type="NCBI Taxonomy" id="1328300"/>
    <lineage>
        <taxon>Eukaryota</taxon>
        <taxon>Fungi</taxon>
        <taxon>Dikarya</taxon>
        <taxon>Ascomycota</taxon>
        <taxon>Pezizomycotina</taxon>
        <taxon>Sordariomycetes</taxon>
        <taxon>Hypocreomycetidae</taxon>
        <taxon>Hypocreales</taxon>
        <taxon>Nectriaceae</taxon>
        <taxon>Fusarium</taxon>
        <taxon>Fusarium solani species complex</taxon>
    </lineage>
</organism>
<reference evidence="1" key="1">
    <citation type="submission" date="2022-06" db="EMBL/GenBank/DDBJ databases">
        <title>Fusarium solani species complex genomes reveal bases of compartmentalisation and animal pathogenesis.</title>
        <authorList>
            <person name="Tsai I.J."/>
        </authorList>
    </citation>
    <scope>NUCLEOTIDE SEQUENCE</scope>
    <source>
        <strain evidence="1">Fu6.1</strain>
    </source>
</reference>
<name>A0ACC0RF15_9HYPO</name>
<protein>
    <submittedName>
        <fullName evidence="1">Uncharacterized protein</fullName>
    </submittedName>
</protein>
<proteinExistence type="predicted"/>
<dbReference type="EMBL" id="CM046503">
    <property type="protein sequence ID" value="KAI8684105.1"/>
    <property type="molecule type" value="Genomic_DNA"/>
</dbReference>
<comment type="caution">
    <text evidence="1">The sequence shown here is derived from an EMBL/GenBank/DDBJ whole genome shotgun (WGS) entry which is preliminary data.</text>
</comment>
<keyword evidence="2" id="KW-1185">Reference proteome</keyword>
<sequence length="407" mass="45471">MSSTPDFAFSTYGWAYRTGRDGRKPNTIIRTHKSTEDSKTAHLTLSLEDELSIIASELLPAGYKESISREKMRSAKYSALFNPNVHDSIDTAPTTGIPVKQLNHDRYYLFLLHGRQDGIYRKYLLPSGTDVKRRVMFYQVEGTDAEGHLELLQLMITGQDDFDMGEASEALKTCQALWPVATHGPARIIPEALHQLARGLRACALLDTPIDDSLYRAFITLFCSEYTAGRAEGDEALHGAIQTAYHLASVSAGQPLGTQEPGMNGSSRVIPSDVLYCIIRMRENHLRGVKELWTAERDAAMEFGGKTTEIVSPKKLFQDISSATDIKQCREMAVKLFQMAFLRHDLFARSVVTQCETELKLLKALWQSLPVKNDEGYGDGEAEDDENKEVEDDDEAMEDASEMDEDA</sequence>